<dbReference type="SUPFAM" id="SSF46689">
    <property type="entry name" value="Homeodomain-like"/>
    <property type="match status" value="1"/>
</dbReference>
<dbReference type="InterPro" id="IPR001005">
    <property type="entry name" value="SANT/Myb"/>
</dbReference>
<gene>
    <name evidence="2" type="ORF">POCULU_LOCUS7477</name>
</gene>
<proteinExistence type="predicted"/>
<organism evidence="2 3">
    <name type="scientific">Paraglomus occultum</name>
    <dbReference type="NCBI Taxonomy" id="144539"/>
    <lineage>
        <taxon>Eukaryota</taxon>
        <taxon>Fungi</taxon>
        <taxon>Fungi incertae sedis</taxon>
        <taxon>Mucoromycota</taxon>
        <taxon>Glomeromycotina</taxon>
        <taxon>Glomeromycetes</taxon>
        <taxon>Paraglomerales</taxon>
        <taxon>Paraglomeraceae</taxon>
        <taxon>Paraglomus</taxon>
    </lineage>
</organism>
<dbReference type="OrthoDB" id="2410574at2759"/>
<dbReference type="PROSITE" id="PS50090">
    <property type="entry name" value="MYB_LIKE"/>
    <property type="match status" value="1"/>
</dbReference>
<dbReference type="Pfam" id="PF13837">
    <property type="entry name" value="Myb_DNA-bind_4"/>
    <property type="match status" value="1"/>
</dbReference>
<comment type="caution">
    <text evidence="2">The sequence shown here is derived from an EMBL/GenBank/DDBJ whole genome shotgun (WGS) entry which is preliminary data.</text>
</comment>
<sequence>MANIKRQKQWGRNETLALLEIIKNYYKALNTAKSPRWQTICEQFDTLYPNRSEKAIRKRWEKLLADYKKMQDNNRRTGAERMEFEYQEEIQDIVTDDPVFNEVYDSANRT</sequence>
<feature type="domain" description="Myb-like" evidence="1">
    <location>
        <begin position="6"/>
        <end position="64"/>
    </location>
</feature>
<protein>
    <submittedName>
        <fullName evidence="2">10942_t:CDS:1</fullName>
    </submittedName>
</protein>
<accession>A0A9N9CIK6</accession>
<name>A0A9N9CIK6_9GLOM</name>
<dbReference type="InterPro" id="IPR044822">
    <property type="entry name" value="Myb_DNA-bind_4"/>
</dbReference>
<dbReference type="Gene3D" id="1.10.10.60">
    <property type="entry name" value="Homeodomain-like"/>
    <property type="match status" value="1"/>
</dbReference>
<evidence type="ECO:0000313" key="3">
    <source>
        <dbReference type="Proteomes" id="UP000789572"/>
    </source>
</evidence>
<dbReference type="AlphaFoldDB" id="A0A9N9CIK6"/>
<evidence type="ECO:0000313" key="2">
    <source>
        <dbReference type="EMBL" id="CAG8601300.1"/>
    </source>
</evidence>
<evidence type="ECO:0000259" key="1">
    <source>
        <dbReference type="PROSITE" id="PS50090"/>
    </source>
</evidence>
<dbReference type="EMBL" id="CAJVPJ010001710">
    <property type="protein sequence ID" value="CAG8601300.1"/>
    <property type="molecule type" value="Genomic_DNA"/>
</dbReference>
<feature type="non-terminal residue" evidence="2">
    <location>
        <position position="110"/>
    </location>
</feature>
<dbReference type="Proteomes" id="UP000789572">
    <property type="component" value="Unassembled WGS sequence"/>
</dbReference>
<keyword evidence="3" id="KW-1185">Reference proteome</keyword>
<reference evidence="2" key="1">
    <citation type="submission" date="2021-06" db="EMBL/GenBank/DDBJ databases">
        <authorList>
            <person name="Kallberg Y."/>
            <person name="Tangrot J."/>
            <person name="Rosling A."/>
        </authorList>
    </citation>
    <scope>NUCLEOTIDE SEQUENCE</scope>
    <source>
        <strain evidence="2">IA702</strain>
    </source>
</reference>
<dbReference type="InterPro" id="IPR009057">
    <property type="entry name" value="Homeodomain-like_sf"/>
</dbReference>